<keyword evidence="1" id="KW-0812">Transmembrane</keyword>
<dbReference type="EMBL" id="JAVFHQ010000010">
    <property type="protein sequence ID" value="KAK4547550.1"/>
    <property type="molecule type" value="Genomic_DNA"/>
</dbReference>
<reference evidence="2 3" key="1">
    <citation type="submission" date="2021-11" db="EMBL/GenBank/DDBJ databases">
        <title>Black yeast isolated from Biological Soil Crust.</title>
        <authorList>
            <person name="Kurbessoian T."/>
        </authorList>
    </citation>
    <scope>NUCLEOTIDE SEQUENCE [LARGE SCALE GENOMIC DNA]</scope>
    <source>
        <strain evidence="2 3">CCFEE 5522</strain>
    </source>
</reference>
<sequence length="125" mass="14045">MQIQLPTLNPRLMGEALVLFVFTIALQIHGAVTFINLLRIYTRRTLGGGPQKYRLSIDKVRLVRWCCMRTLECVFLAGCAYCWVLRLQQQQPGGEGGDGGGAATGRVSEEFVFPDMEPRFIFMGM</sequence>
<organism evidence="2 3">
    <name type="scientific">Oleoguttula mirabilis</name>
    <dbReference type="NCBI Taxonomy" id="1507867"/>
    <lineage>
        <taxon>Eukaryota</taxon>
        <taxon>Fungi</taxon>
        <taxon>Dikarya</taxon>
        <taxon>Ascomycota</taxon>
        <taxon>Pezizomycotina</taxon>
        <taxon>Dothideomycetes</taxon>
        <taxon>Dothideomycetidae</taxon>
        <taxon>Mycosphaerellales</taxon>
        <taxon>Teratosphaeriaceae</taxon>
        <taxon>Oleoguttula</taxon>
    </lineage>
</organism>
<accession>A0AAV9JRD3</accession>
<name>A0AAV9JRD3_9PEZI</name>
<protein>
    <submittedName>
        <fullName evidence="2">Uncharacterized protein</fullName>
    </submittedName>
</protein>
<evidence type="ECO:0000313" key="2">
    <source>
        <dbReference type="EMBL" id="KAK4547550.1"/>
    </source>
</evidence>
<feature type="transmembrane region" description="Helical" evidence="1">
    <location>
        <begin position="16"/>
        <end position="38"/>
    </location>
</feature>
<proteinExistence type="predicted"/>
<evidence type="ECO:0000313" key="3">
    <source>
        <dbReference type="Proteomes" id="UP001324427"/>
    </source>
</evidence>
<gene>
    <name evidence="2" type="ORF">LTR36_000507</name>
</gene>
<dbReference type="AlphaFoldDB" id="A0AAV9JRD3"/>
<keyword evidence="1" id="KW-0472">Membrane</keyword>
<comment type="caution">
    <text evidence="2">The sequence shown here is derived from an EMBL/GenBank/DDBJ whole genome shotgun (WGS) entry which is preliminary data.</text>
</comment>
<evidence type="ECO:0000256" key="1">
    <source>
        <dbReference type="SAM" id="Phobius"/>
    </source>
</evidence>
<keyword evidence="1" id="KW-1133">Transmembrane helix</keyword>
<dbReference type="Proteomes" id="UP001324427">
    <property type="component" value="Unassembled WGS sequence"/>
</dbReference>
<keyword evidence="3" id="KW-1185">Reference proteome</keyword>